<protein>
    <submittedName>
        <fullName evidence="1">Uncharacterized protein</fullName>
    </submittedName>
</protein>
<evidence type="ECO:0000313" key="1">
    <source>
        <dbReference type="EMBL" id="MBH8577230.1"/>
    </source>
</evidence>
<reference evidence="1 2" key="1">
    <citation type="journal article" date="2021" name="Int. J. Syst. Evol. Microbiol.">
        <title>Amazonocrinis nigriterrae gen. nov., sp. nov., Atlanticothrix silvestris gen. nov., sp. nov. and Dendronalium phyllosphericum gen. nov., sp. nov., nostocacean cyanobacteria from Brazilian environments.</title>
        <authorList>
            <person name="Alvarenga D.O."/>
            <person name="Andreote A.P.D."/>
            <person name="Branco L.H.Z."/>
            <person name="Delbaje E."/>
            <person name="Cruz R.B."/>
            <person name="Varani A.M."/>
            <person name="Fiore M.F."/>
        </authorList>
    </citation>
    <scope>NUCLEOTIDE SEQUENCE [LARGE SCALE GENOMIC DNA]</scope>
    <source>
        <strain evidence="1 2">CENA369</strain>
    </source>
</reference>
<dbReference type="EMBL" id="JAECZA010000276">
    <property type="protein sequence ID" value="MBH8577230.1"/>
    <property type="molecule type" value="Genomic_DNA"/>
</dbReference>
<proteinExistence type="predicted"/>
<dbReference type="AlphaFoldDB" id="A0A8J7I6X6"/>
<sequence>MQVIHTNVASGNKINDWSKVIPEPYLEKLKSRLKRPGKLGDKLNNYQTALLKLTPAEQNRILKAFNEQNNIALLLACQCDCEAITDLPLAIREPVQILFKYAFEIITDIEIRHKQYHIIYESIPSHVCPFCGYEKFDALGIGSRYEALDHYLLKDLYPFAAANLLNLVPMGYKCNSLYKHTKNILYRTDGTRRRSFDPYNKHEIVKISLDNSEPFAGNSGTLGEPLPRWEINFNSYSEEISTWDEVFCIRERYVRYLDAEFISWVTAFGKKCQRKNIPNSEQELVNVIEDYASDFELDGFGEQAFLKVAVFRMLYIHCKNGNQRLISFLMNKVNPRSIA</sequence>
<name>A0A8J7I6X6_9NOST</name>
<dbReference type="RefSeq" id="WP_214435927.1">
    <property type="nucleotide sequence ID" value="NZ_CAWPUQ010000209.1"/>
</dbReference>
<organism evidence="1 2">
    <name type="scientific">Dendronalium phyllosphericum CENA369</name>
    <dbReference type="NCBI Taxonomy" id="1725256"/>
    <lineage>
        <taxon>Bacteria</taxon>
        <taxon>Bacillati</taxon>
        <taxon>Cyanobacteriota</taxon>
        <taxon>Cyanophyceae</taxon>
        <taxon>Nostocales</taxon>
        <taxon>Nostocaceae</taxon>
        <taxon>Dendronalium</taxon>
        <taxon>Dendronalium phyllosphericum</taxon>
    </lineage>
</organism>
<comment type="caution">
    <text evidence="1">The sequence shown here is derived from an EMBL/GenBank/DDBJ whole genome shotgun (WGS) entry which is preliminary data.</text>
</comment>
<keyword evidence="2" id="KW-1185">Reference proteome</keyword>
<accession>A0A8J7I6X6</accession>
<gene>
    <name evidence="1" type="ORF">I8752_30535</name>
</gene>
<evidence type="ECO:0000313" key="2">
    <source>
        <dbReference type="Proteomes" id="UP000662314"/>
    </source>
</evidence>
<dbReference type="Proteomes" id="UP000662314">
    <property type="component" value="Unassembled WGS sequence"/>
</dbReference>